<feature type="domain" description="SUF system FeS cluster assembly SufBD core" evidence="1">
    <location>
        <begin position="140"/>
        <end position="366"/>
    </location>
</feature>
<dbReference type="Pfam" id="PF01458">
    <property type="entry name" value="SUFBD_core"/>
    <property type="match status" value="1"/>
</dbReference>
<organism evidence="2 3">
    <name type="scientific">Candidatus Micrarchaeum acidiphilum ARMAN-2</name>
    <dbReference type="NCBI Taxonomy" id="425595"/>
    <lineage>
        <taxon>Archaea</taxon>
        <taxon>Candidatus Micrarchaeota</taxon>
        <taxon>Candidatus Micrarchaeia</taxon>
        <taxon>Candidatus Micrarchaeales</taxon>
        <taxon>Candidatus Micrarchaeaceae</taxon>
        <taxon>Candidatus Micrarchaeum</taxon>
    </lineage>
</organism>
<evidence type="ECO:0000313" key="2">
    <source>
        <dbReference type="EMBL" id="EET89630.1"/>
    </source>
</evidence>
<dbReference type="PANTHER" id="PTHR43575">
    <property type="entry name" value="PROTEIN ABCI7, CHLOROPLASTIC"/>
    <property type="match status" value="1"/>
</dbReference>
<dbReference type="InterPro" id="IPR000825">
    <property type="entry name" value="SUF_FeS_clus_asmbl_SufBD_core"/>
</dbReference>
<dbReference type="PANTHER" id="PTHR43575:SF1">
    <property type="entry name" value="PROTEIN ABCI7, CHLOROPLASTIC"/>
    <property type="match status" value="1"/>
</dbReference>
<proteinExistence type="predicted"/>
<dbReference type="SUPFAM" id="SSF101960">
    <property type="entry name" value="Stabilizer of iron transporter SufD"/>
    <property type="match status" value="1"/>
</dbReference>
<name>C7DI56_MICA2</name>
<accession>C7DI56</accession>
<dbReference type="AlphaFoldDB" id="C7DI56"/>
<evidence type="ECO:0000259" key="1">
    <source>
        <dbReference type="Pfam" id="PF01458"/>
    </source>
</evidence>
<reference evidence="2 3" key="1">
    <citation type="journal article" date="2009" name="Genome Biol.">
        <title>Community-wide analysis of microbial genome sequence signatures.</title>
        <authorList>
            <person name="Dick G.J."/>
            <person name="Andersson A.F."/>
            <person name="Baker B.J."/>
            <person name="Simmons S.L."/>
            <person name="Thomas B.C."/>
            <person name="Yelton A.P."/>
            <person name="Banfield J.F."/>
        </authorList>
    </citation>
    <scope>NUCLEOTIDE SEQUENCE [LARGE SCALE GENOMIC DNA]</scope>
    <source>
        <strain evidence="2">ARMAN-2</strain>
    </source>
</reference>
<dbReference type="EMBL" id="GG697241">
    <property type="protein sequence ID" value="EET89630.1"/>
    <property type="molecule type" value="Genomic_DNA"/>
</dbReference>
<dbReference type="InterPro" id="IPR037284">
    <property type="entry name" value="SUF_FeS_clus_asmbl_SufBD_sf"/>
</dbReference>
<keyword evidence="3" id="KW-1185">Reference proteome</keyword>
<protein>
    <submittedName>
        <fullName evidence="2">SufBD protein</fullName>
    </submittedName>
</protein>
<sequence length="428" mass="47140">MDQSLDFSGAKGQTYAANPFEKNELYKKYYLKIDPSEFDLTHTRPADKACEEKVNALSKELRIRFDLVIYNGIAFPPTNQNISVIHSKSATAHEMDLLKCNDEQDKLAEFASSNFRDGIIISSSKDKAETINIFVMNDSNAFPNPIAIDVVRDSALTINEFYYSELKESAISTTTHKISIGGYGKLEMNAIHMESAKSVVMGLAKADVGPSASLNLNTIYIGSGMIRNRSELIAKDTGADISSKEAILGKEGQRFDVLTYINNSAQKTNCNSETHAVLMDKSIAYVKGFAKIIKGAGGSKSFVKERGIIYGKDAVINLIPDMSIDEGDVKATHSSAVAPIDQESIFYMCSRGIEEKKSKYLIANGFLNEIIGHIKDNPFKVFSASLIDRVLQTKEIGIPKNLNVGGVWMDYGSVDSSTEFRGAYKFNR</sequence>
<dbReference type="InterPro" id="IPR055346">
    <property type="entry name" value="Fe-S_cluster_assembly_SufBD"/>
</dbReference>
<reference evidence="2 3" key="2">
    <citation type="journal article" date="2010" name="Proc. Natl. Acad. Sci. U.S.A.">
        <title>Enigmatic, ultrasmall, uncultivated Archaea.</title>
        <authorList>
            <person name="Baker B.J."/>
            <person name="Comolli L.R."/>
            <person name="Dick G.J."/>
            <person name="Hauser L.J."/>
            <person name="Hyatt D."/>
            <person name="Dill B.D."/>
            <person name="Land M.L."/>
            <person name="Verberkmoes N.C."/>
            <person name="Hettich R.L."/>
            <person name="Banfield J.F."/>
        </authorList>
    </citation>
    <scope>NUCLEOTIDE SEQUENCE [LARGE SCALE GENOMIC DNA]</scope>
    <source>
        <strain evidence="2">ARMAN-2</strain>
    </source>
</reference>
<gene>
    <name evidence="2" type="ORF">UNLARM2_0748</name>
</gene>
<dbReference type="GO" id="GO:0016226">
    <property type="term" value="P:iron-sulfur cluster assembly"/>
    <property type="evidence" value="ECO:0007669"/>
    <property type="project" value="InterPro"/>
</dbReference>
<dbReference type="Proteomes" id="UP000332487">
    <property type="component" value="Unassembled WGS sequence"/>
</dbReference>
<evidence type="ECO:0000313" key="3">
    <source>
        <dbReference type="Proteomes" id="UP000332487"/>
    </source>
</evidence>